<evidence type="ECO:0000256" key="1">
    <source>
        <dbReference type="ARBA" id="ARBA00004613"/>
    </source>
</evidence>
<accession>A0A8J3Z7N8</accession>
<sequence length="331" mass="33100">MLNFRRAGAPLAATIAGAFVLVLPAPAQAAPVMCNFRVATIVGTAAGDTITGTAGADVIASLGGNDVVNALGGDDIICLGTGNDTLDGGAGNDSFFAEATTDGADTIAGGNDTDNAYYYQRTAALTIRLDTVANDGETGEGDYVKEDIENVHGGNGGNRIVGSNVPNILAGGNGPDTLLGAGGDDTLYGMGGNDELSGGADNDWAFGHTGDDTYIAAAGVDGKDFFEGSVGSDTASYVARTTSVYVNLDNIADDGSPGEGDDMRNDVENIVGGTAGDTLTAHSLASNNLNGGQGNDTLDTTDAFAASDRVDGSFGADTCAYDVLFDVAISC</sequence>
<dbReference type="AlphaFoldDB" id="A0A8J3Z7N8"/>
<evidence type="ECO:0000313" key="5">
    <source>
        <dbReference type="Proteomes" id="UP000612585"/>
    </source>
</evidence>
<protein>
    <recommendedName>
        <fullName evidence="6">Hemolysin-type calcium-binding repeat-containing protein</fullName>
    </recommendedName>
</protein>
<dbReference type="RefSeq" id="WP_203995759.1">
    <property type="nucleotide sequence ID" value="NZ_BOPG01000027.1"/>
</dbReference>
<dbReference type="Proteomes" id="UP000612585">
    <property type="component" value="Unassembled WGS sequence"/>
</dbReference>
<evidence type="ECO:0008006" key="6">
    <source>
        <dbReference type="Google" id="ProtNLM"/>
    </source>
</evidence>
<proteinExistence type="predicted"/>
<feature type="chain" id="PRO_5035277095" description="Hemolysin-type calcium-binding repeat-containing protein" evidence="3">
    <location>
        <begin position="30"/>
        <end position="331"/>
    </location>
</feature>
<dbReference type="PANTHER" id="PTHR38340:SF1">
    <property type="entry name" value="S-LAYER PROTEIN"/>
    <property type="match status" value="1"/>
</dbReference>
<evidence type="ECO:0000256" key="2">
    <source>
        <dbReference type="ARBA" id="ARBA00022525"/>
    </source>
</evidence>
<comment type="subcellular location">
    <subcellularLocation>
        <location evidence="1">Secreted</location>
    </subcellularLocation>
</comment>
<dbReference type="InterPro" id="IPR001343">
    <property type="entry name" value="Hemolysn_Ca-bd"/>
</dbReference>
<keyword evidence="5" id="KW-1185">Reference proteome</keyword>
<reference evidence="4" key="1">
    <citation type="submission" date="2021-01" db="EMBL/GenBank/DDBJ databases">
        <title>Whole genome shotgun sequence of Virgisporangium aurantiacum NBRC 16421.</title>
        <authorList>
            <person name="Komaki H."/>
            <person name="Tamura T."/>
        </authorList>
    </citation>
    <scope>NUCLEOTIDE SEQUENCE</scope>
    <source>
        <strain evidence="4">NBRC 16421</strain>
    </source>
</reference>
<dbReference type="InterPro" id="IPR011049">
    <property type="entry name" value="Serralysin-like_metalloprot_C"/>
</dbReference>
<dbReference type="InterPro" id="IPR018511">
    <property type="entry name" value="Hemolysin-typ_Ca-bd_CS"/>
</dbReference>
<keyword evidence="3" id="KW-0732">Signal</keyword>
<dbReference type="Pfam" id="PF00353">
    <property type="entry name" value="HemolysinCabind"/>
    <property type="match status" value="4"/>
</dbReference>
<dbReference type="SUPFAM" id="SSF51120">
    <property type="entry name" value="beta-Roll"/>
    <property type="match status" value="3"/>
</dbReference>
<evidence type="ECO:0000313" key="4">
    <source>
        <dbReference type="EMBL" id="GIJ56835.1"/>
    </source>
</evidence>
<dbReference type="GO" id="GO:0005576">
    <property type="term" value="C:extracellular region"/>
    <property type="evidence" value="ECO:0007669"/>
    <property type="project" value="UniProtKB-SubCell"/>
</dbReference>
<gene>
    <name evidence="4" type="ORF">Vau01_043510</name>
</gene>
<dbReference type="Gene3D" id="2.150.10.10">
    <property type="entry name" value="Serralysin-like metalloprotease, C-terminal"/>
    <property type="match status" value="3"/>
</dbReference>
<dbReference type="GO" id="GO:0005509">
    <property type="term" value="F:calcium ion binding"/>
    <property type="evidence" value="ECO:0007669"/>
    <property type="project" value="InterPro"/>
</dbReference>
<organism evidence="4 5">
    <name type="scientific">Virgisporangium aurantiacum</name>
    <dbReference type="NCBI Taxonomy" id="175570"/>
    <lineage>
        <taxon>Bacteria</taxon>
        <taxon>Bacillati</taxon>
        <taxon>Actinomycetota</taxon>
        <taxon>Actinomycetes</taxon>
        <taxon>Micromonosporales</taxon>
        <taxon>Micromonosporaceae</taxon>
        <taxon>Virgisporangium</taxon>
    </lineage>
</organism>
<dbReference type="InterPro" id="IPR050557">
    <property type="entry name" value="RTX_toxin/Mannuronan_C5-epim"/>
</dbReference>
<dbReference type="PANTHER" id="PTHR38340">
    <property type="entry name" value="S-LAYER PROTEIN"/>
    <property type="match status" value="1"/>
</dbReference>
<dbReference type="PROSITE" id="PS00330">
    <property type="entry name" value="HEMOLYSIN_CALCIUM"/>
    <property type="match status" value="2"/>
</dbReference>
<name>A0A8J3Z7N8_9ACTN</name>
<comment type="caution">
    <text evidence="4">The sequence shown here is derived from an EMBL/GenBank/DDBJ whole genome shotgun (WGS) entry which is preliminary data.</text>
</comment>
<feature type="signal peptide" evidence="3">
    <location>
        <begin position="1"/>
        <end position="29"/>
    </location>
</feature>
<evidence type="ECO:0000256" key="3">
    <source>
        <dbReference type="SAM" id="SignalP"/>
    </source>
</evidence>
<keyword evidence="2" id="KW-0964">Secreted</keyword>
<dbReference type="EMBL" id="BOPG01000027">
    <property type="protein sequence ID" value="GIJ56835.1"/>
    <property type="molecule type" value="Genomic_DNA"/>
</dbReference>
<dbReference type="PRINTS" id="PR00313">
    <property type="entry name" value="CABNDNGRPT"/>
</dbReference>